<keyword evidence="3" id="KW-1185">Reference proteome</keyword>
<dbReference type="GO" id="GO:0018796">
    <property type="term" value="F:4,5-dihydroxyphthalate decarboxylase activity"/>
    <property type="evidence" value="ECO:0007669"/>
    <property type="project" value="UniProtKB-EC"/>
</dbReference>
<comment type="caution">
    <text evidence="2">The sequence shown here is derived from an EMBL/GenBank/DDBJ whole genome shotgun (WGS) entry which is preliminary data.</text>
</comment>
<name>A0ABT9NTD2_9ACTN</name>
<reference evidence="2 3" key="1">
    <citation type="submission" date="2023-07" db="EMBL/GenBank/DDBJ databases">
        <title>Sequencing the genomes of 1000 actinobacteria strains.</title>
        <authorList>
            <person name="Klenk H.-P."/>
        </authorList>
    </citation>
    <scope>NUCLEOTIDE SEQUENCE [LARGE SCALE GENOMIC DNA]</scope>
    <source>
        <strain evidence="2 3">GD13</strain>
    </source>
</reference>
<protein>
    <submittedName>
        <fullName evidence="2">4,5-dihydroxyphthalate decarboxylase</fullName>
        <ecNumber evidence="2">4.1.1.55</ecNumber>
    </submittedName>
</protein>
<dbReference type="PANTHER" id="PTHR30024">
    <property type="entry name" value="ALIPHATIC SULFONATES-BINDING PROTEIN-RELATED"/>
    <property type="match status" value="1"/>
</dbReference>
<evidence type="ECO:0000313" key="2">
    <source>
        <dbReference type="EMBL" id="MDP9823674.1"/>
    </source>
</evidence>
<evidence type="ECO:0000313" key="3">
    <source>
        <dbReference type="Proteomes" id="UP001240447"/>
    </source>
</evidence>
<sequence length="329" mass="37281">MGLPIDLACWNYDRTRALVDGRVAVEGVDLNYIAMEMPESFHRMLRHAEFHVSEMSFAWYLGSVFAERRHMVAIPVFPSRMFRHSGIYVNSKSGITDPADLVGKRIGVPEYQQTAGVWIRGMLADDYGVPIDSVSYHQGGLTEPGRVESALRRPEGIELTPIGPQDTLSDMLERGEIDALYTAHAPVGFEAGSSHVERLFPDYRREEQAYYQRTGIFPIMHTVVIRMDVLEAHPWLARSLMKAFEEAKAYALADLFEPAAAKCSLPWLVAEAEATEDAFGTRDFWPYGVEQNRHVIETFVRYTHEQGLVPERPSVEDLFPRSTMDIARI</sequence>
<dbReference type="Gene3D" id="3.40.190.10">
    <property type="entry name" value="Periplasmic binding protein-like II"/>
    <property type="match status" value="1"/>
</dbReference>
<dbReference type="EC" id="4.1.1.55" evidence="2"/>
<keyword evidence="2" id="KW-0456">Lyase</keyword>
<dbReference type="Proteomes" id="UP001240447">
    <property type="component" value="Unassembled WGS sequence"/>
</dbReference>
<dbReference type="EMBL" id="JAUSQM010000001">
    <property type="protein sequence ID" value="MDP9823674.1"/>
    <property type="molecule type" value="Genomic_DNA"/>
</dbReference>
<evidence type="ECO:0000313" key="1">
    <source>
        <dbReference type="EMBL" id="MDP9821150.1"/>
    </source>
</evidence>
<dbReference type="EMBL" id="JAUSQM010000001">
    <property type="protein sequence ID" value="MDP9821150.1"/>
    <property type="molecule type" value="Genomic_DNA"/>
</dbReference>
<dbReference type="PANTHER" id="PTHR30024:SF42">
    <property type="entry name" value="ALIPHATIC SULFONATES-BINDING PROTEIN-RELATED"/>
    <property type="match status" value="1"/>
</dbReference>
<dbReference type="RefSeq" id="WP_220138540.1">
    <property type="nucleotide sequence ID" value="NZ_CCXJ01000604.1"/>
</dbReference>
<gene>
    <name evidence="1" type="ORF">J2S59_000959</name>
    <name evidence="2" type="ORF">J2S59_003483</name>
</gene>
<accession>A0ABT9NTD2</accession>
<proteinExistence type="predicted"/>
<dbReference type="SUPFAM" id="SSF53850">
    <property type="entry name" value="Periplasmic binding protein-like II"/>
    <property type="match status" value="1"/>
</dbReference>
<organism evidence="2 3">
    <name type="scientific">Nocardioides massiliensis</name>
    <dbReference type="NCBI Taxonomy" id="1325935"/>
    <lineage>
        <taxon>Bacteria</taxon>
        <taxon>Bacillati</taxon>
        <taxon>Actinomycetota</taxon>
        <taxon>Actinomycetes</taxon>
        <taxon>Propionibacteriales</taxon>
        <taxon>Nocardioidaceae</taxon>
        <taxon>Nocardioides</taxon>
    </lineage>
</organism>